<gene>
    <name evidence="1" type="ORF">C1645_872789</name>
</gene>
<dbReference type="OrthoDB" id="2412688at2759"/>
<sequence length="366" mass="42612">MSNKIVRPDMSEMPYFTLTANLNPQELASASMALLNAVNSQPKLTQAFRLEVKFLQSSAKFRICLDAVAWYDCYLRVNPDLSKTVEIARKYVSTTRREIPPEEDGPFVIDYKEVKKNKAYMCCTRKHDSKNPLSKCEYDHPMLVCKGNVTTRDGHITTCNYYFPSKLIVQELSTKEYVMLLRKEPIRELLMLPRPIEERVNFNHFDNEMLVKHSDFWSNLLKQRQTLSFHSIALNYGRWELQQSQDKYAQACHAHVHLYFNRENWEYLKQMVKNPEIISKMNARNYPGSSYLLKDCTELEQKRLIPSEHQYMLHTNKSLVYAITKLSEDSKENNKALVNAITKLSENIGKLSGSQEILTETNSLSN</sequence>
<protein>
    <submittedName>
        <fullName evidence="1">Uncharacterized protein</fullName>
    </submittedName>
</protein>
<keyword evidence="2" id="KW-1185">Reference proteome</keyword>
<reference evidence="1 2" key="1">
    <citation type="submission" date="2018-06" db="EMBL/GenBank/DDBJ databases">
        <title>Comparative genomics reveals the genomic features of Rhizophagus irregularis, R. cerebriforme, R. diaphanum and Gigaspora rosea, and their symbiotic lifestyle signature.</title>
        <authorList>
            <person name="Morin E."/>
            <person name="San Clemente H."/>
            <person name="Chen E.C.H."/>
            <person name="De La Providencia I."/>
            <person name="Hainaut M."/>
            <person name="Kuo A."/>
            <person name="Kohler A."/>
            <person name="Murat C."/>
            <person name="Tang N."/>
            <person name="Roy S."/>
            <person name="Loubradou J."/>
            <person name="Henrissat B."/>
            <person name="Grigoriev I.V."/>
            <person name="Corradi N."/>
            <person name="Roux C."/>
            <person name="Martin F.M."/>
        </authorList>
    </citation>
    <scope>NUCLEOTIDE SEQUENCE [LARGE SCALE GENOMIC DNA]</scope>
    <source>
        <strain evidence="1 2">DAOM 227022</strain>
    </source>
</reference>
<evidence type="ECO:0000313" key="2">
    <source>
        <dbReference type="Proteomes" id="UP000265703"/>
    </source>
</evidence>
<comment type="caution">
    <text evidence="1">The sequence shown here is derived from an EMBL/GenBank/DDBJ whole genome shotgun (WGS) entry which is preliminary data.</text>
</comment>
<name>A0A397TB36_9GLOM</name>
<dbReference type="AlphaFoldDB" id="A0A397TB36"/>
<dbReference type="EMBL" id="QKYT01000061">
    <property type="protein sequence ID" value="RIA95470.1"/>
    <property type="molecule type" value="Genomic_DNA"/>
</dbReference>
<proteinExistence type="predicted"/>
<dbReference type="Proteomes" id="UP000265703">
    <property type="component" value="Unassembled WGS sequence"/>
</dbReference>
<organism evidence="1 2">
    <name type="scientific">Glomus cerebriforme</name>
    <dbReference type="NCBI Taxonomy" id="658196"/>
    <lineage>
        <taxon>Eukaryota</taxon>
        <taxon>Fungi</taxon>
        <taxon>Fungi incertae sedis</taxon>
        <taxon>Mucoromycota</taxon>
        <taxon>Glomeromycotina</taxon>
        <taxon>Glomeromycetes</taxon>
        <taxon>Glomerales</taxon>
        <taxon>Glomeraceae</taxon>
        <taxon>Glomus</taxon>
    </lineage>
</organism>
<evidence type="ECO:0000313" key="1">
    <source>
        <dbReference type="EMBL" id="RIA95470.1"/>
    </source>
</evidence>
<accession>A0A397TB36</accession>